<dbReference type="AlphaFoldDB" id="A0A250JQ26"/>
<sequence length="63" mass="7142">MTLETWREGLFQLCWHQHGGSGLAAPLGDALELPTSDRDWLLERIGQQRAQEAKALEKAAKRR</sequence>
<gene>
    <name evidence="1" type="ORF">MYMAC_001543</name>
</gene>
<evidence type="ECO:0000313" key="1">
    <source>
        <dbReference type="EMBL" id="ATB45955.1"/>
    </source>
</evidence>
<accession>A0A250JQ26</accession>
<dbReference type="RefSeq" id="WP_046711595.1">
    <property type="nucleotide sequence ID" value="NZ_CP022203.1"/>
</dbReference>
<protein>
    <submittedName>
        <fullName evidence="1">Uncharacterized protein</fullName>
    </submittedName>
</protein>
<evidence type="ECO:0000313" key="2">
    <source>
        <dbReference type="Proteomes" id="UP000217343"/>
    </source>
</evidence>
<dbReference type="Proteomes" id="UP000217343">
    <property type="component" value="Chromosome"/>
</dbReference>
<dbReference type="EMBL" id="CP022203">
    <property type="protein sequence ID" value="ATB45955.1"/>
    <property type="molecule type" value="Genomic_DNA"/>
</dbReference>
<dbReference type="OrthoDB" id="5519380at2"/>
<organism evidence="1 2">
    <name type="scientific">Corallococcus macrosporus DSM 14697</name>
    <dbReference type="NCBI Taxonomy" id="1189310"/>
    <lineage>
        <taxon>Bacteria</taxon>
        <taxon>Pseudomonadati</taxon>
        <taxon>Myxococcota</taxon>
        <taxon>Myxococcia</taxon>
        <taxon>Myxococcales</taxon>
        <taxon>Cystobacterineae</taxon>
        <taxon>Myxococcaceae</taxon>
        <taxon>Corallococcus</taxon>
    </lineage>
</organism>
<name>A0A250JQ26_9BACT</name>
<proteinExistence type="predicted"/>
<dbReference type="KEGG" id="mmas:MYMAC_001543"/>
<keyword evidence="2" id="KW-1185">Reference proteome</keyword>
<reference evidence="1 2" key="1">
    <citation type="submission" date="2017-06" db="EMBL/GenBank/DDBJ databases">
        <title>Sequencing and comparative analysis of myxobacterial genomes.</title>
        <authorList>
            <person name="Rupp O."/>
            <person name="Goesmann A."/>
            <person name="Sogaard-Andersen L."/>
        </authorList>
    </citation>
    <scope>NUCLEOTIDE SEQUENCE [LARGE SCALE GENOMIC DNA]</scope>
    <source>
        <strain evidence="1 2">DSM 14697</strain>
    </source>
</reference>